<dbReference type="PANTHER" id="PTHR35272:SF4">
    <property type="entry name" value="THIOL:DISULFIDE INTERCHANGE PROTEIN DSBG"/>
    <property type="match status" value="1"/>
</dbReference>
<dbReference type="SUPFAM" id="SSF52833">
    <property type="entry name" value="Thioredoxin-like"/>
    <property type="match status" value="1"/>
</dbReference>
<dbReference type="EMBL" id="CADIKF010000011">
    <property type="protein sequence ID" value="CAB3754198.1"/>
    <property type="molecule type" value="Genomic_DNA"/>
</dbReference>
<evidence type="ECO:0000259" key="2">
    <source>
        <dbReference type="Pfam" id="PF13098"/>
    </source>
</evidence>
<proteinExistence type="predicted"/>
<keyword evidence="1" id="KW-0732">Signal</keyword>
<dbReference type="PANTHER" id="PTHR35272">
    <property type="entry name" value="THIOL:DISULFIDE INTERCHANGE PROTEIN DSBC-RELATED"/>
    <property type="match status" value="1"/>
</dbReference>
<feature type="chain" id="PRO_5026770288" description="Thioredoxin-like fold domain-containing protein" evidence="1">
    <location>
        <begin position="22"/>
        <end position="202"/>
    </location>
</feature>
<reference evidence="3 4" key="1">
    <citation type="submission" date="2020-04" db="EMBL/GenBank/DDBJ databases">
        <authorList>
            <person name="De Canck E."/>
        </authorList>
    </citation>
    <scope>NUCLEOTIDE SEQUENCE [LARGE SCALE GENOMIC DNA]</scope>
    <source>
        <strain evidence="3 4">LMG 29739</strain>
    </source>
</reference>
<dbReference type="RefSeq" id="WP_175110649.1">
    <property type="nucleotide sequence ID" value="NZ_CADIKF010000011.1"/>
</dbReference>
<evidence type="ECO:0000256" key="1">
    <source>
        <dbReference type="SAM" id="SignalP"/>
    </source>
</evidence>
<dbReference type="Proteomes" id="UP000494329">
    <property type="component" value="Unassembled WGS sequence"/>
</dbReference>
<evidence type="ECO:0000313" key="3">
    <source>
        <dbReference type="EMBL" id="CAB3754198.1"/>
    </source>
</evidence>
<dbReference type="AlphaFoldDB" id="A0A6J5DJB7"/>
<protein>
    <recommendedName>
        <fullName evidence="2">Thioredoxin-like fold domain-containing protein</fullName>
    </recommendedName>
</protein>
<dbReference type="Gene3D" id="3.40.30.10">
    <property type="entry name" value="Glutaredoxin"/>
    <property type="match status" value="1"/>
</dbReference>
<dbReference type="InterPro" id="IPR036249">
    <property type="entry name" value="Thioredoxin-like_sf"/>
</dbReference>
<dbReference type="Pfam" id="PF13098">
    <property type="entry name" value="Thioredoxin_2"/>
    <property type="match status" value="1"/>
</dbReference>
<accession>A0A6J5DJB7</accession>
<feature type="domain" description="Thioredoxin-like fold" evidence="2">
    <location>
        <begin position="53"/>
        <end position="169"/>
    </location>
</feature>
<dbReference type="InterPro" id="IPR012336">
    <property type="entry name" value="Thioredoxin-like_fold"/>
</dbReference>
<feature type="signal peptide" evidence="1">
    <location>
        <begin position="1"/>
        <end position="21"/>
    </location>
</feature>
<sequence length="202" mass="21761">MKIFRPAILAIFLAASSVAHAADQPAQTYLSASAAAQLDQTSVIVEGATGDKVKSTIYVFMDPNCIFCHYAWEAFQPYEAVGLQVRWIPMGFLKPDSSGKAAALLDANDGAALLRENEVKFSEATESGGIKPSNPISFAAQSKLNRNAHLFQTMGFDGTPTIIYKTGDGRWADMSGMPALSALPAMLKLPEQAESPSLQRFR</sequence>
<keyword evidence="4" id="KW-1185">Reference proteome</keyword>
<evidence type="ECO:0000313" key="4">
    <source>
        <dbReference type="Proteomes" id="UP000494329"/>
    </source>
</evidence>
<gene>
    <name evidence="3" type="ORF">LMG29739_01919</name>
</gene>
<dbReference type="InterPro" id="IPR051470">
    <property type="entry name" value="Thiol:disulfide_interchange"/>
</dbReference>
<name>A0A6J5DJB7_9BURK</name>
<organism evidence="3 4">
    <name type="scientific">Paraburkholderia solisilvae</name>
    <dbReference type="NCBI Taxonomy" id="624376"/>
    <lineage>
        <taxon>Bacteria</taxon>
        <taxon>Pseudomonadati</taxon>
        <taxon>Pseudomonadota</taxon>
        <taxon>Betaproteobacteria</taxon>
        <taxon>Burkholderiales</taxon>
        <taxon>Burkholderiaceae</taxon>
        <taxon>Paraburkholderia</taxon>
    </lineage>
</organism>